<evidence type="ECO:0000256" key="3">
    <source>
        <dbReference type="ARBA" id="ARBA00023163"/>
    </source>
</evidence>
<proteinExistence type="predicted"/>
<feature type="region of interest" description="Disordered" evidence="5">
    <location>
        <begin position="1"/>
        <end position="22"/>
    </location>
</feature>
<feature type="domain" description="HTH tetR-type" evidence="6">
    <location>
        <begin position="21"/>
        <end position="81"/>
    </location>
</feature>
<dbReference type="PANTHER" id="PTHR30055:SF234">
    <property type="entry name" value="HTH-TYPE TRANSCRIPTIONAL REGULATOR BETI"/>
    <property type="match status" value="1"/>
</dbReference>
<feature type="compositionally biased region" description="Polar residues" evidence="5">
    <location>
        <begin position="1"/>
        <end position="13"/>
    </location>
</feature>
<keyword evidence="1" id="KW-0805">Transcription regulation</keyword>
<evidence type="ECO:0000256" key="2">
    <source>
        <dbReference type="ARBA" id="ARBA00023125"/>
    </source>
</evidence>
<dbReference type="InterPro" id="IPR050109">
    <property type="entry name" value="HTH-type_TetR-like_transc_reg"/>
</dbReference>
<comment type="caution">
    <text evidence="7">The sequence shown here is derived from an EMBL/GenBank/DDBJ whole genome shotgun (WGS) entry which is preliminary data.</text>
</comment>
<dbReference type="EMBL" id="JACJIA010000002">
    <property type="protein sequence ID" value="MBA8950681.1"/>
    <property type="molecule type" value="Genomic_DNA"/>
</dbReference>
<evidence type="ECO:0000256" key="1">
    <source>
        <dbReference type="ARBA" id="ARBA00023015"/>
    </source>
</evidence>
<keyword evidence="8" id="KW-1185">Reference proteome</keyword>
<dbReference type="PANTHER" id="PTHR30055">
    <property type="entry name" value="HTH-TYPE TRANSCRIPTIONAL REGULATOR RUTR"/>
    <property type="match status" value="1"/>
</dbReference>
<dbReference type="Pfam" id="PF00440">
    <property type="entry name" value="TetR_N"/>
    <property type="match status" value="1"/>
</dbReference>
<dbReference type="SUPFAM" id="SSF48498">
    <property type="entry name" value="Tetracyclin repressor-like, C-terminal domain"/>
    <property type="match status" value="1"/>
</dbReference>
<dbReference type="Proteomes" id="UP000572680">
    <property type="component" value="Unassembled WGS sequence"/>
</dbReference>
<sequence>MTSTDPEPSTGRPSRTDRRKARTRQALIDAARAVLAERGTAEVSIQQITDAADVGFGSFYNHFGGKDELFQAAVADVLEEHGRLLDELTAGLDDPAEVFAASWRLTGRLVHTHPQVARVLARLGLSYLDSDQGLAPRALRDIRRAVDAGRFRIDNPHVALAGAAGALLGLLHLWLVRPDLIDEAACDELAEHVLRMFGLSHASAREIAHRPLPGA</sequence>
<evidence type="ECO:0000259" key="6">
    <source>
        <dbReference type="PROSITE" id="PS50977"/>
    </source>
</evidence>
<dbReference type="InterPro" id="IPR049513">
    <property type="entry name" value="TetR_C_40"/>
</dbReference>
<dbReference type="GO" id="GO:0000976">
    <property type="term" value="F:transcription cis-regulatory region binding"/>
    <property type="evidence" value="ECO:0007669"/>
    <property type="project" value="TreeGrafter"/>
</dbReference>
<evidence type="ECO:0000313" key="8">
    <source>
        <dbReference type="Proteomes" id="UP000572680"/>
    </source>
</evidence>
<organism evidence="7 8">
    <name type="scientific">Actinomadura namibiensis</name>
    <dbReference type="NCBI Taxonomy" id="182080"/>
    <lineage>
        <taxon>Bacteria</taxon>
        <taxon>Bacillati</taxon>
        <taxon>Actinomycetota</taxon>
        <taxon>Actinomycetes</taxon>
        <taxon>Streptosporangiales</taxon>
        <taxon>Thermomonosporaceae</taxon>
        <taxon>Actinomadura</taxon>
    </lineage>
</organism>
<evidence type="ECO:0000256" key="4">
    <source>
        <dbReference type="PROSITE-ProRule" id="PRU00335"/>
    </source>
</evidence>
<dbReference type="PRINTS" id="PR00455">
    <property type="entry name" value="HTHTETR"/>
</dbReference>
<dbReference type="Pfam" id="PF21306">
    <property type="entry name" value="TetR_C_40"/>
    <property type="match status" value="1"/>
</dbReference>
<evidence type="ECO:0000256" key="5">
    <source>
        <dbReference type="SAM" id="MobiDB-lite"/>
    </source>
</evidence>
<keyword evidence="3" id="KW-0804">Transcription</keyword>
<dbReference type="InterPro" id="IPR036271">
    <property type="entry name" value="Tet_transcr_reg_TetR-rel_C_sf"/>
</dbReference>
<keyword evidence="2 4" id="KW-0238">DNA-binding</keyword>
<gene>
    <name evidence="7" type="ORF">HNR61_002294</name>
</gene>
<name>A0A7W3QKR9_ACTNM</name>
<dbReference type="InterPro" id="IPR009057">
    <property type="entry name" value="Homeodomain-like_sf"/>
</dbReference>
<dbReference type="SUPFAM" id="SSF46689">
    <property type="entry name" value="Homeodomain-like"/>
    <property type="match status" value="1"/>
</dbReference>
<dbReference type="InterPro" id="IPR001647">
    <property type="entry name" value="HTH_TetR"/>
</dbReference>
<reference evidence="7 8" key="1">
    <citation type="submission" date="2020-08" db="EMBL/GenBank/DDBJ databases">
        <title>Genomic Encyclopedia of Type Strains, Phase IV (KMG-IV): sequencing the most valuable type-strain genomes for metagenomic binning, comparative biology and taxonomic classification.</title>
        <authorList>
            <person name="Goeker M."/>
        </authorList>
    </citation>
    <scope>NUCLEOTIDE SEQUENCE [LARGE SCALE GENOMIC DNA]</scope>
    <source>
        <strain evidence="7 8">DSM 44197</strain>
    </source>
</reference>
<protein>
    <submittedName>
        <fullName evidence="7">AcrR family transcriptional regulator</fullName>
    </submittedName>
</protein>
<evidence type="ECO:0000313" key="7">
    <source>
        <dbReference type="EMBL" id="MBA8950681.1"/>
    </source>
</evidence>
<dbReference type="Gene3D" id="1.10.357.10">
    <property type="entry name" value="Tetracycline Repressor, domain 2"/>
    <property type="match status" value="1"/>
</dbReference>
<dbReference type="PROSITE" id="PS50977">
    <property type="entry name" value="HTH_TETR_2"/>
    <property type="match status" value="1"/>
</dbReference>
<dbReference type="AlphaFoldDB" id="A0A7W3QKR9"/>
<dbReference type="GO" id="GO:0003700">
    <property type="term" value="F:DNA-binding transcription factor activity"/>
    <property type="evidence" value="ECO:0007669"/>
    <property type="project" value="TreeGrafter"/>
</dbReference>
<dbReference type="RefSeq" id="WP_182843047.1">
    <property type="nucleotide sequence ID" value="NZ_BAAALP010000022.1"/>
</dbReference>
<accession>A0A7W3QKR9</accession>
<feature type="DNA-binding region" description="H-T-H motif" evidence="4">
    <location>
        <begin position="44"/>
        <end position="63"/>
    </location>
</feature>